<dbReference type="InterPro" id="IPR041289">
    <property type="entry name" value="Bact_RF_family3"/>
</dbReference>
<evidence type="ECO:0000313" key="1">
    <source>
        <dbReference type="EMBL" id="QMT40391.1"/>
    </source>
</evidence>
<name>A0A7D7S824_9NEIS</name>
<dbReference type="AlphaFoldDB" id="A0A7D7S824"/>
<accession>A0A7D7S824</accession>
<protein>
    <submittedName>
        <fullName evidence="1">Uncharacterized protein</fullName>
    </submittedName>
</protein>
<reference evidence="1 2" key="1">
    <citation type="submission" date="2020-07" db="EMBL/GenBank/DDBJ databases">
        <title>Genomic diversity of species in the Neisseriaceae family.</title>
        <authorList>
            <person name="Vincent A.T."/>
            <person name="Bernet E."/>
            <person name="Veyrier F.J."/>
        </authorList>
    </citation>
    <scope>NUCLEOTIDE SEQUENCE [LARGE SCALE GENOMIC DNA]</scope>
    <source>
        <strain evidence="1 2">DSM 22244</strain>
    </source>
</reference>
<proteinExistence type="predicted"/>
<organism evidence="1 2">
    <name type="scientific">Neisseria shayeganii</name>
    <dbReference type="NCBI Taxonomy" id="607712"/>
    <lineage>
        <taxon>Bacteria</taxon>
        <taxon>Pseudomonadati</taxon>
        <taxon>Pseudomonadota</taxon>
        <taxon>Betaproteobacteria</taxon>
        <taxon>Neisseriales</taxon>
        <taxon>Neisseriaceae</taxon>
        <taxon>Neisseria</taxon>
    </lineage>
</organism>
<dbReference type="EMBL" id="CP059567">
    <property type="protein sequence ID" value="QMT40391.1"/>
    <property type="molecule type" value="Genomic_DNA"/>
</dbReference>
<dbReference type="RefSeq" id="WP_182122062.1">
    <property type="nucleotide sequence ID" value="NZ_CP059567.1"/>
</dbReference>
<dbReference type="Pfam" id="PF18845">
    <property type="entry name" value="baeRF_family3"/>
    <property type="match status" value="1"/>
</dbReference>
<dbReference type="KEGG" id="nsg:H3L94_11280"/>
<evidence type="ECO:0000313" key="2">
    <source>
        <dbReference type="Proteomes" id="UP000514752"/>
    </source>
</evidence>
<sequence length="362" mass="40398">MNLATIKDIQSKQAYPSVTITLPTYRTSPDNDKDPIRLKNLVSEAVARLEEEFGKRETADIAAAIHRLADEVDHEHNLDGLVIFASAEYSESFKLPFRVPERVSIEDNFVTRDLVYAMNRSPLYLLTVLSEHGSRLFVGRKDLLNEVHAYGFPFSLANTVANASPSQDISHVRDQIVADNMREIGDALAEAQKQIPAPIVVVGVDRNIGHFREGARNSDEVMLYIHSGHNEESEHQLAQHIWPQVKEALSQEREKVFADLEAAKSNHRFVDSLNEVWQAAIDGRAEMLVVEEDSSLAAEVSEDGRQLTLLPEGFTASERTYEDIVDEMIEKVLAAGGQVKFVDNGRLAAQQAEHGVVAVTRY</sequence>
<dbReference type="Proteomes" id="UP000514752">
    <property type="component" value="Chromosome"/>
</dbReference>
<gene>
    <name evidence="1" type="ORF">H3L94_11280</name>
</gene>